<dbReference type="GO" id="GO:0005506">
    <property type="term" value="F:iron ion binding"/>
    <property type="evidence" value="ECO:0007669"/>
    <property type="project" value="InterPro"/>
</dbReference>
<dbReference type="InterPro" id="IPR036396">
    <property type="entry name" value="Cyt_P450_sf"/>
</dbReference>
<keyword evidence="6" id="KW-0812">Transmembrane</keyword>
<keyword evidence="11" id="KW-0503">Monooxygenase</keyword>
<protein>
    <recommendedName>
        <fullName evidence="17">Cytochrome P450</fullName>
    </recommendedName>
</protein>
<evidence type="ECO:0000256" key="11">
    <source>
        <dbReference type="ARBA" id="ARBA00023033"/>
    </source>
</evidence>
<feature type="chain" id="PRO_5002206922" description="Cytochrome P450" evidence="14">
    <location>
        <begin position="22"/>
        <end position="514"/>
    </location>
</feature>
<comment type="similarity">
    <text evidence="4">Belongs to the cytochrome P450 family.</text>
</comment>
<dbReference type="STRING" id="765257.A0A0C9ZS41"/>
<evidence type="ECO:0000256" key="5">
    <source>
        <dbReference type="ARBA" id="ARBA00022617"/>
    </source>
</evidence>
<dbReference type="GO" id="GO:0016020">
    <property type="term" value="C:membrane"/>
    <property type="evidence" value="ECO:0007669"/>
    <property type="project" value="UniProtKB-SubCell"/>
</dbReference>
<evidence type="ECO:0000256" key="2">
    <source>
        <dbReference type="ARBA" id="ARBA00004370"/>
    </source>
</evidence>
<evidence type="ECO:0000256" key="13">
    <source>
        <dbReference type="PIRSR" id="PIRSR602401-1"/>
    </source>
</evidence>
<evidence type="ECO:0000256" key="1">
    <source>
        <dbReference type="ARBA" id="ARBA00001971"/>
    </source>
</evidence>
<feature type="signal peptide" evidence="14">
    <location>
        <begin position="1"/>
        <end position="21"/>
    </location>
</feature>
<dbReference type="PANTHER" id="PTHR24305:SF166">
    <property type="entry name" value="CYTOCHROME P450 12A4, MITOCHONDRIAL-RELATED"/>
    <property type="match status" value="1"/>
</dbReference>
<organism evidence="15 16">
    <name type="scientific">Pisolithus microcarpus 441</name>
    <dbReference type="NCBI Taxonomy" id="765257"/>
    <lineage>
        <taxon>Eukaryota</taxon>
        <taxon>Fungi</taxon>
        <taxon>Dikarya</taxon>
        <taxon>Basidiomycota</taxon>
        <taxon>Agaricomycotina</taxon>
        <taxon>Agaricomycetes</taxon>
        <taxon>Agaricomycetidae</taxon>
        <taxon>Boletales</taxon>
        <taxon>Sclerodermatineae</taxon>
        <taxon>Pisolithaceae</taxon>
        <taxon>Pisolithus</taxon>
    </lineage>
</organism>
<dbReference type="EMBL" id="KN833738">
    <property type="protein sequence ID" value="KIK22568.1"/>
    <property type="molecule type" value="Genomic_DNA"/>
</dbReference>
<dbReference type="InterPro" id="IPR002401">
    <property type="entry name" value="Cyt_P450_E_grp-I"/>
</dbReference>
<accession>A0A0C9ZS41</accession>
<dbReference type="PRINTS" id="PR00385">
    <property type="entry name" value="P450"/>
</dbReference>
<comment type="subcellular location">
    <subcellularLocation>
        <location evidence="2">Membrane</location>
    </subcellularLocation>
</comment>
<keyword evidence="8" id="KW-1133">Transmembrane helix</keyword>
<dbReference type="InterPro" id="IPR050121">
    <property type="entry name" value="Cytochrome_P450_monoxygenase"/>
</dbReference>
<dbReference type="GO" id="GO:0016705">
    <property type="term" value="F:oxidoreductase activity, acting on paired donors, with incorporation or reduction of molecular oxygen"/>
    <property type="evidence" value="ECO:0007669"/>
    <property type="project" value="InterPro"/>
</dbReference>
<comment type="pathway">
    <text evidence="3">Secondary metabolite biosynthesis; terpenoid biosynthesis.</text>
</comment>
<reference evidence="15 16" key="1">
    <citation type="submission" date="2014-04" db="EMBL/GenBank/DDBJ databases">
        <authorList>
            <consortium name="DOE Joint Genome Institute"/>
            <person name="Kuo A."/>
            <person name="Kohler A."/>
            <person name="Costa M.D."/>
            <person name="Nagy L.G."/>
            <person name="Floudas D."/>
            <person name="Copeland A."/>
            <person name="Barry K.W."/>
            <person name="Cichocki N."/>
            <person name="Veneault-Fourrey C."/>
            <person name="LaButti K."/>
            <person name="Lindquist E.A."/>
            <person name="Lipzen A."/>
            <person name="Lundell T."/>
            <person name="Morin E."/>
            <person name="Murat C."/>
            <person name="Sun H."/>
            <person name="Tunlid A."/>
            <person name="Henrissat B."/>
            <person name="Grigoriev I.V."/>
            <person name="Hibbett D.S."/>
            <person name="Martin F."/>
            <person name="Nordberg H.P."/>
            <person name="Cantor M.N."/>
            <person name="Hua S.X."/>
        </authorList>
    </citation>
    <scope>NUCLEOTIDE SEQUENCE [LARGE SCALE GENOMIC DNA]</scope>
    <source>
        <strain evidence="15 16">441</strain>
    </source>
</reference>
<dbReference type="GO" id="GO:0004497">
    <property type="term" value="F:monooxygenase activity"/>
    <property type="evidence" value="ECO:0007669"/>
    <property type="project" value="UniProtKB-KW"/>
</dbReference>
<evidence type="ECO:0000256" key="8">
    <source>
        <dbReference type="ARBA" id="ARBA00022989"/>
    </source>
</evidence>
<evidence type="ECO:0000256" key="7">
    <source>
        <dbReference type="ARBA" id="ARBA00022723"/>
    </source>
</evidence>
<sequence>MLLLPATICMIYLYVLRPSLAHIRGPSPASFFLGSTLELYQEQAGETDFRWQRRYGGIVRFKSILGEDQLLITDAKALRHILGAPDLYPFQPERRVMSGFINGKGIAWACGDAHKRQKRIILPAFGAPHSETFLKASKTSAERLCAKWMDVISETNDERAVVDMYKWLSRATLDVLGQAAFGVYFGCLDDPNHILVRSYQNMINVEIPTRMTERGLEHSKDKRCMLVKGMRSTVVSVAKELVRKRRDAYAEGSMGEHEDVDGENKDALGLLVKEYMKDENEEEILAQVRTLLIGGHETTMHTLEWALLELAKKPSVQARMRKEVRQAGATVRGRDGLWRVTDLEGMAYTVAVVKEVLRCHCTLPHVYRVAVRDDVVPLAKPIRTGVAVATEIRIPEGTRIVGSIAGYNRNPDVWGDDADKFKPDRWTSMSDDEKEAVTVGVYANLLTFLGGPRACIGWRLACIFLIEIISRFEVSLSEKATRIRKEACGVVAPTVEGEVEKGVQLPLVISVVQQ</sequence>
<keyword evidence="9" id="KW-0560">Oxidoreductase</keyword>
<dbReference type="HOGENOM" id="CLU_001570_5_11_1"/>
<keyword evidence="7 13" id="KW-0479">Metal-binding</keyword>
<dbReference type="GO" id="GO:0020037">
    <property type="term" value="F:heme binding"/>
    <property type="evidence" value="ECO:0007669"/>
    <property type="project" value="InterPro"/>
</dbReference>
<evidence type="ECO:0000256" key="9">
    <source>
        <dbReference type="ARBA" id="ARBA00023002"/>
    </source>
</evidence>
<proteinExistence type="inferred from homology"/>
<evidence type="ECO:0000256" key="4">
    <source>
        <dbReference type="ARBA" id="ARBA00010617"/>
    </source>
</evidence>
<gene>
    <name evidence="15" type="ORF">PISMIDRAFT_29649</name>
</gene>
<dbReference type="OrthoDB" id="1470350at2759"/>
<feature type="binding site" description="axial binding residue" evidence="13">
    <location>
        <position position="455"/>
    </location>
    <ligand>
        <name>heme</name>
        <dbReference type="ChEBI" id="CHEBI:30413"/>
    </ligand>
    <ligandPart>
        <name>Fe</name>
        <dbReference type="ChEBI" id="CHEBI:18248"/>
    </ligandPart>
</feature>
<dbReference type="PANTHER" id="PTHR24305">
    <property type="entry name" value="CYTOCHROME P450"/>
    <property type="match status" value="1"/>
</dbReference>
<dbReference type="Gene3D" id="1.10.630.10">
    <property type="entry name" value="Cytochrome P450"/>
    <property type="match status" value="1"/>
</dbReference>
<dbReference type="Pfam" id="PF00067">
    <property type="entry name" value="p450"/>
    <property type="match status" value="1"/>
</dbReference>
<dbReference type="AlphaFoldDB" id="A0A0C9ZS41"/>
<evidence type="ECO:0000256" key="14">
    <source>
        <dbReference type="SAM" id="SignalP"/>
    </source>
</evidence>
<keyword evidence="10 13" id="KW-0408">Iron</keyword>
<evidence type="ECO:0000313" key="16">
    <source>
        <dbReference type="Proteomes" id="UP000054018"/>
    </source>
</evidence>
<evidence type="ECO:0000256" key="10">
    <source>
        <dbReference type="ARBA" id="ARBA00023004"/>
    </source>
</evidence>
<evidence type="ECO:0000256" key="3">
    <source>
        <dbReference type="ARBA" id="ARBA00004721"/>
    </source>
</evidence>
<dbReference type="PRINTS" id="PR00463">
    <property type="entry name" value="EP450I"/>
</dbReference>
<evidence type="ECO:0008006" key="17">
    <source>
        <dbReference type="Google" id="ProtNLM"/>
    </source>
</evidence>
<keyword evidence="14" id="KW-0732">Signal</keyword>
<reference evidence="16" key="2">
    <citation type="submission" date="2015-01" db="EMBL/GenBank/DDBJ databases">
        <title>Evolutionary Origins and Diversification of the Mycorrhizal Mutualists.</title>
        <authorList>
            <consortium name="DOE Joint Genome Institute"/>
            <consortium name="Mycorrhizal Genomics Consortium"/>
            <person name="Kohler A."/>
            <person name="Kuo A."/>
            <person name="Nagy L.G."/>
            <person name="Floudas D."/>
            <person name="Copeland A."/>
            <person name="Barry K.W."/>
            <person name="Cichocki N."/>
            <person name="Veneault-Fourrey C."/>
            <person name="LaButti K."/>
            <person name="Lindquist E.A."/>
            <person name="Lipzen A."/>
            <person name="Lundell T."/>
            <person name="Morin E."/>
            <person name="Murat C."/>
            <person name="Riley R."/>
            <person name="Ohm R."/>
            <person name="Sun H."/>
            <person name="Tunlid A."/>
            <person name="Henrissat B."/>
            <person name="Grigoriev I.V."/>
            <person name="Hibbett D.S."/>
            <person name="Martin F."/>
        </authorList>
    </citation>
    <scope>NUCLEOTIDE SEQUENCE [LARGE SCALE GENOMIC DNA]</scope>
    <source>
        <strain evidence="16">441</strain>
    </source>
</reference>
<evidence type="ECO:0000256" key="12">
    <source>
        <dbReference type="ARBA" id="ARBA00023136"/>
    </source>
</evidence>
<dbReference type="SUPFAM" id="SSF48264">
    <property type="entry name" value="Cytochrome P450"/>
    <property type="match status" value="1"/>
</dbReference>
<name>A0A0C9ZS41_9AGAM</name>
<comment type="cofactor">
    <cofactor evidence="1 13">
        <name>heme</name>
        <dbReference type="ChEBI" id="CHEBI:30413"/>
    </cofactor>
</comment>
<dbReference type="InterPro" id="IPR001128">
    <property type="entry name" value="Cyt_P450"/>
</dbReference>
<evidence type="ECO:0000313" key="15">
    <source>
        <dbReference type="EMBL" id="KIK22568.1"/>
    </source>
</evidence>
<dbReference type="Proteomes" id="UP000054018">
    <property type="component" value="Unassembled WGS sequence"/>
</dbReference>
<keyword evidence="5 13" id="KW-0349">Heme</keyword>
<evidence type="ECO:0000256" key="6">
    <source>
        <dbReference type="ARBA" id="ARBA00022692"/>
    </source>
</evidence>
<keyword evidence="12" id="KW-0472">Membrane</keyword>
<keyword evidence="16" id="KW-1185">Reference proteome</keyword>